<dbReference type="Proteomes" id="UP000253551">
    <property type="component" value="Unassembled WGS sequence"/>
</dbReference>
<keyword evidence="8" id="KW-1185">Reference proteome</keyword>
<dbReference type="GO" id="GO:0004497">
    <property type="term" value="F:monooxygenase activity"/>
    <property type="evidence" value="ECO:0007669"/>
    <property type="project" value="UniProtKB-KW"/>
</dbReference>
<protein>
    <recommendedName>
        <fullName evidence="9">Cytochrome P450-dit2</fullName>
    </recommendedName>
</protein>
<keyword evidence="3 4" id="KW-0408">Iron</keyword>
<keyword evidence="6" id="KW-1133">Transmembrane helix</keyword>
<keyword evidence="2 5" id="KW-0560">Oxidoreductase</keyword>
<dbReference type="InterPro" id="IPR002401">
    <property type="entry name" value="Cyt_P450_E_grp-I"/>
</dbReference>
<dbReference type="PANTHER" id="PTHR46300">
    <property type="entry name" value="P450, PUTATIVE (EUROFUNG)-RELATED-RELATED"/>
    <property type="match status" value="1"/>
</dbReference>
<dbReference type="AlphaFoldDB" id="A0A367KVG4"/>
<feature type="binding site" description="axial binding residue" evidence="4">
    <location>
        <position position="470"/>
    </location>
    <ligand>
        <name>heme</name>
        <dbReference type="ChEBI" id="CHEBI:30413"/>
    </ligand>
    <ligandPart>
        <name>Fe</name>
        <dbReference type="ChEBI" id="CHEBI:18248"/>
    </ligandPart>
</feature>
<dbReference type="EMBL" id="PJQM01000231">
    <property type="protein sequence ID" value="RCI06100.1"/>
    <property type="molecule type" value="Genomic_DNA"/>
</dbReference>
<dbReference type="OrthoDB" id="1103324at2759"/>
<name>A0A367KVG4_RHIST</name>
<dbReference type="Pfam" id="PF00067">
    <property type="entry name" value="p450"/>
    <property type="match status" value="1"/>
</dbReference>
<dbReference type="InterPro" id="IPR017972">
    <property type="entry name" value="Cyt_P450_CS"/>
</dbReference>
<evidence type="ECO:0000313" key="7">
    <source>
        <dbReference type="EMBL" id="RCI06100.1"/>
    </source>
</evidence>
<comment type="caution">
    <text evidence="7">The sequence shown here is derived from an EMBL/GenBank/DDBJ whole genome shotgun (WGS) entry which is preliminary data.</text>
</comment>
<reference evidence="7 8" key="1">
    <citation type="journal article" date="2018" name="G3 (Bethesda)">
        <title>Phylogenetic and Phylogenomic Definition of Rhizopus Species.</title>
        <authorList>
            <person name="Gryganskyi A.P."/>
            <person name="Golan J."/>
            <person name="Dolatabadi S."/>
            <person name="Mondo S."/>
            <person name="Robb S."/>
            <person name="Idnurm A."/>
            <person name="Muszewska A."/>
            <person name="Steczkiewicz K."/>
            <person name="Masonjones S."/>
            <person name="Liao H.L."/>
            <person name="Gajdeczka M.T."/>
            <person name="Anike F."/>
            <person name="Vuek A."/>
            <person name="Anishchenko I.M."/>
            <person name="Voigt K."/>
            <person name="de Hoog G.S."/>
            <person name="Smith M.E."/>
            <person name="Heitman J."/>
            <person name="Vilgalys R."/>
            <person name="Stajich J.E."/>
        </authorList>
    </citation>
    <scope>NUCLEOTIDE SEQUENCE [LARGE SCALE GENOMIC DNA]</scope>
    <source>
        <strain evidence="7 8">LSU 92-RS-03</strain>
    </source>
</reference>
<dbReference type="PRINTS" id="PR00463">
    <property type="entry name" value="EP450I"/>
</dbReference>
<evidence type="ECO:0000256" key="3">
    <source>
        <dbReference type="ARBA" id="ARBA00023004"/>
    </source>
</evidence>
<dbReference type="STRING" id="4846.A0A367KVG4"/>
<comment type="similarity">
    <text evidence="5">Belongs to the cytochrome P450 family.</text>
</comment>
<feature type="transmembrane region" description="Helical" evidence="6">
    <location>
        <begin position="20"/>
        <end position="38"/>
    </location>
</feature>
<gene>
    <name evidence="7" type="ORF">CU098_013289</name>
</gene>
<dbReference type="GO" id="GO:0005506">
    <property type="term" value="F:iron ion binding"/>
    <property type="evidence" value="ECO:0007669"/>
    <property type="project" value="InterPro"/>
</dbReference>
<sequence length="536" mass="60879">METYYSTFLQRFNRFEKSDKVVSILGTVAATGLATYCIKKAIKRHHAKQLASAKSVFGEIPTPEGAYYYLGHIPLLGKVPAFKITEWHQKLGPILRIKMGVQEWVFISEPNTAHEFFVAQGAHTSGRPYMTWGNGILGEGERGVVFVDYGKQWKNARTAILDVLSPKSVDGFHELLQGEAEHLVNTLIEQTERFGKVDPITFVRCSSVNIILAAAFGISGVKSADDPLYKQIIYIMETGLEFANVVNDPGSFFPILSFLDIFFRRERVMRKYRDTTVFPLLVKLVQAARESKNNSLVKKLDLIKEEFGLDEQNILVLMSELLVAGSDTVAASTLWTFSILCNHPQVQKKLQDEVDTFINRHGRIPTFADRLELPYFIAFQKECLRFRPPALFNIPRKASKDVVYKNYIIPKGTVLLSNIHTLHNDSNTYPEPEKFIPERFLGDSRSIYACSNGNIQNRDQFVFGWGRRMCPGIYLAENELFNTMTRVMARCEIKPVLSQDGTELYPDLDDLHDGGATVQPNPYNIRFAQRENRLVV</sequence>
<keyword evidence="5" id="KW-0503">Monooxygenase</keyword>
<evidence type="ECO:0000256" key="1">
    <source>
        <dbReference type="ARBA" id="ARBA00022723"/>
    </source>
</evidence>
<dbReference type="InterPro" id="IPR036396">
    <property type="entry name" value="Cyt_P450_sf"/>
</dbReference>
<evidence type="ECO:0000256" key="6">
    <source>
        <dbReference type="SAM" id="Phobius"/>
    </source>
</evidence>
<evidence type="ECO:0000313" key="8">
    <source>
        <dbReference type="Proteomes" id="UP000253551"/>
    </source>
</evidence>
<keyword evidence="1 4" id="KW-0479">Metal-binding</keyword>
<dbReference type="GO" id="GO:0020037">
    <property type="term" value="F:heme binding"/>
    <property type="evidence" value="ECO:0007669"/>
    <property type="project" value="InterPro"/>
</dbReference>
<evidence type="ECO:0000256" key="4">
    <source>
        <dbReference type="PIRSR" id="PIRSR602401-1"/>
    </source>
</evidence>
<dbReference type="InterPro" id="IPR001128">
    <property type="entry name" value="Cyt_P450"/>
</dbReference>
<comment type="cofactor">
    <cofactor evidence="4">
        <name>heme</name>
        <dbReference type="ChEBI" id="CHEBI:30413"/>
    </cofactor>
</comment>
<evidence type="ECO:0000256" key="2">
    <source>
        <dbReference type="ARBA" id="ARBA00023002"/>
    </source>
</evidence>
<dbReference type="InterPro" id="IPR050364">
    <property type="entry name" value="Cytochrome_P450_fung"/>
</dbReference>
<dbReference type="PROSITE" id="PS00086">
    <property type="entry name" value="CYTOCHROME_P450"/>
    <property type="match status" value="1"/>
</dbReference>
<keyword evidence="6" id="KW-0472">Membrane</keyword>
<dbReference type="PRINTS" id="PR00385">
    <property type="entry name" value="P450"/>
</dbReference>
<evidence type="ECO:0000256" key="5">
    <source>
        <dbReference type="RuleBase" id="RU000461"/>
    </source>
</evidence>
<keyword evidence="4 5" id="KW-0349">Heme</keyword>
<keyword evidence="6" id="KW-0812">Transmembrane</keyword>
<dbReference type="PANTHER" id="PTHR46300:SF11">
    <property type="entry name" value="OXIDOREDUCTASE, PUTATIVE-RELATED"/>
    <property type="match status" value="1"/>
</dbReference>
<accession>A0A367KVG4</accession>
<dbReference type="GO" id="GO:0016705">
    <property type="term" value="F:oxidoreductase activity, acting on paired donors, with incorporation or reduction of molecular oxygen"/>
    <property type="evidence" value="ECO:0007669"/>
    <property type="project" value="InterPro"/>
</dbReference>
<evidence type="ECO:0008006" key="9">
    <source>
        <dbReference type="Google" id="ProtNLM"/>
    </source>
</evidence>
<dbReference type="Gene3D" id="1.10.630.10">
    <property type="entry name" value="Cytochrome P450"/>
    <property type="match status" value="1"/>
</dbReference>
<organism evidence="7 8">
    <name type="scientific">Rhizopus stolonifer</name>
    <name type="common">Rhizopus nigricans</name>
    <dbReference type="NCBI Taxonomy" id="4846"/>
    <lineage>
        <taxon>Eukaryota</taxon>
        <taxon>Fungi</taxon>
        <taxon>Fungi incertae sedis</taxon>
        <taxon>Mucoromycota</taxon>
        <taxon>Mucoromycotina</taxon>
        <taxon>Mucoromycetes</taxon>
        <taxon>Mucorales</taxon>
        <taxon>Mucorineae</taxon>
        <taxon>Rhizopodaceae</taxon>
        <taxon>Rhizopus</taxon>
    </lineage>
</organism>
<dbReference type="SUPFAM" id="SSF48264">
    <property type="entry name" value="Cytochrome P450"/>
    <property type="match status" value="1"/>
</dbReference>
<proteinExistence type="inferred from homology"/>